<dbReference type="SUPFAM" id="SSF53807">
    <property type="entry name" value="Helical backbone' metal receptor"/>
    <property type="match status" value="1"/>
</dbReference>
<organism evidence="5 6">
    <name type="scientific">Oenococcus alcoholitolerans</name>
    <dbReference type="NCBI Taxonomy" id="931074"/>
    <lineage>
        <taxon>Bacteria</taxon>
        <taxon>Bacillati</taxon>
        <taxon>Bacillota</taxon>
        <taxon>Bacilli</taxon>
        <taxon>Lactobacillales</taxon>
        <taxon>Lactobacillaceae</taxon>
        <taxon>Oenococcus</taxon>
    </lineage>
</organism>
<evidence type="ECO:0000256" key="2">
    <source>
        <dbReference type="ARBA" id="ARBA00022448"/>
    </source>
</evidence>
<gene>
    <name evidence="5" type="ORF">Q757_05305</name>
</gene>
<dbReference type="EMBL" id="AXCV01000224">
    <property type="protein sequence ID" value="KGO31750.1"/>
    <property type="molecule type" value="Genomic_DNA"/>
</dbReference>
<comment type="subcellular location">
    <subcellularLocation>
        <location evidence="1">Cell envelope</location>
    </subcellularLocation>
</comment>
<accession>A0ABR4XQL0</accession>
<name>A0ABR4XQL0_9LACO</name>
<dbReference type="InterPro" id="IPR006127">
    <property type="entry name" value="ZnuA-like"/>
</dbReference>
<protein>
    <submittedName>
        <fullName evidence="5">Metal ABC transporter substrate-binding protein</fullName>
    </submittedName>
</protein>
<evidence type="ECO:0000256" key="1">
    <source>
        <dbReference type="ARBA" id="ARBA00004196"/>
    </source>
</evidence>
<dbReference type="Gene3D" id="3.40.50.1980">
    <property type="entry name" value="Nitrogenase molybdenum iron protein domain"/>
    <property type="match status" value="2"/>
</dbReference>
<evidence type="ECO:0000256" key="3">
    <source>
        <dbReference type="ARBA" id="ARBA00022723"/>
    </source>
</evidence>
<feature type="non-terminal residue" evidence="5">
    <location>
        <position position="1"/>
    </location>
</feature>
<reference evidence="5 6" key="1">
    <citation type="journal article" date="2014" name="Antonie Van Leeuwenhoek">
        <title>Oenococcus alcoholitolerans sp. nov., a lactic acid bacteria isolated from cachaca and ethanol fermentation processes.</title>
        <authorList>
            <person name="Badotti F."/>
            <person name="Moreira A.P."/>
            <person name="Tonon L.A."/>
            <person name="de Lucena B.T."/>
            <person name="Gomes Fde C."/>
            <person name="Kruger R."/>
            <person name="Thompson C.C."/>
            <person name="de Morais M.A.Jr."/>
            <person name="Rosa C.A."/>
            <person name="Thompson F.L."/>
        </authorList>
    </citation>
    <scope>NUCLEOTIDE SEQUENCE [LARGE SCALE GENOMIC DNA]</scope>
    <source>
        <strain evidence="5 6">UFRJ-M7.2.18</strain>
    </source>
</reference>
<keyword evidence="2" id="KW-0813">Transport</keyword>
<keyword evidence="3" id="KW-0479">Metal-binding</keyword>
<dbReference type="Pfam" id="PF01297">
    <property type="entry name" value="ZnuA"/>
    <property type="match status" value="1"/>
</dbReference>
<evidence type="ECO:0000256" key="4">
    <source>
        <dbReference type="ARBA" id="ARBA00022729"/>
    </source>
</evidence>
<dbReference type="InterPro" id="IPR050492">
    <property type="entry name" value="Bact_metal-bind_prot9"/>
</dbReference>
<comment type="caution">
    <text evidence="5">The sequence shown here is derived from an EMBL/GenBank/DDBJ whole genome shotgun (WGS) entry which is preliminary data.</text>
</comment>
<proteinExistence type="predicted"/>
<dbReference type="PANTHER" id="PTHR42953:SF1">
    <property type="entry name" value="METAL-BINDING PROTEIN HI_0362-RELATED"/>
    <property type="match status" value="1"/>
</dbReference>
<evidence type="ECO:0000313" key="6">
    <source>
        <dbReference type="Proteomes" id="UP000030023"/>
    </source>
</evidence>
<dbReference type="Proteomes" id="UP000030023">
    <property type="component" value="Unassembled WGS sequence"/>
</dbReference>
<dbReference type="PANTHER" id="PTHR42953">
    <property type="entry name" value="HIGH-AFFINITY ZINC UPTAKE SYSTEM PROTEIN ZNUA-RELATED"/>
    <property type="match status" value="1"/>
</dbReference>
<evidence type="ECO:0000313" key="5">
    <source>
        <dbReference type="EMBL" id="KGO31750.1"/>
    </source>
</evidence>
<sequence>DPHDYDPTTRVAKQTSKADVLLYNGIGYDTWMGRLAKNNHKALSIRVGEDVLAKKNGDNPHLWYDTDTMPKLADYLADRFGRLKPSQKAYFKANAARYIKNEIDPITKMVDRLSKKSNDGLVDVSEPVFDYSLKELGYKENNSGFADSVENGTDPSPKDISKMQQDIRHKKIAFFLQNTQATDKTVGRLVKLAKKNKVPVLKVTETKPKNHTFRQWMMSQYRQLEKIQNNK</sequence>
<keyword evidence="4" id="KW-0732">Signal</keyword>
<keyword evidence="6" id="KW-1185">Reference proteome</keyword>